<dbReference type="EMBL" id="HBEF01007429">
    <property type="protein sequence ID" value="CAD8332531.1"/>
    <property type="molecule type" value="Transcribed_RNA"/>
</dbReference>
<gene>
    <name evidence="1" type="ORF">CAUS1442_LOCUS4632</name>
</gene>
<reference evidence="1" key="1">
    <citation type="submission" date="2021-01" db="EMBL/GenBank/DDBJ databases">
        <authorList>
            <person name="Corre E."/>
            <person name="Pelletier E."/>
            <person name="Niang G."/>
            <person name="Scheremetjew M."/>
            <person name="Finn R."/>
            <person name="Kale V."/>
            <person name="Holt S."/>
            <person name="Cochrane G."/>
            <person name="Meng A."/>
            <person name="Brown T."/>
            <person name="Cohen L."/>
        </authorList>
    </citation>
    <scope>NUCLEOTIDE SEQUENCE</scope>
    <source>
        <strain evidence="1">CCMP3328</strain>
    </source>
</reference>
<dbReference type="AlphaFoldDB" id="A0A7R9WSL4"/>
<sequence>MLRLTPRKSFASTSNCLHLSCVMRDCHPSSILITNSCHHHRHHHYHKHHKHEANLSLTKWRAPSIRWDDLTDSITLSDGPNLLHKVQWVALHLFDGGVEGRSPWHIEFAVLWPRAVEFGILDGLV</sequence>
<accession>A0A7R9WSL4</accession>
<evidence type="ECO:0000313" key="1">
    <source>
        <dbReference type="EMBL" id="CAD8332531.1"/>
    </source>
</evidence>
<protein>
    <submittedName>
        <fullName evidence="1">Uncharacterized protein</fullName>
    </submittedName>
</protein>
<proteinExistence type="predicted"/>
<name>A0A7R9WSL4_9STRA</name>
<organism evidence="1">
    <name type="scientific">Craspedostauros australis</name>
    <dbReference type="NCBI Taxonomy" id="1486917"/>
    <lineage>
        <taxon>Eukaryota</taxon>
        <taxon>Sar</taxon>
        <taxon>Stramenopiles</taxon>
        <taxon>Ochrophyta</taxon>
        <taxon>Bacillariophyta</taxon>
        <taxon>Bacillariophyceae</taxon>
        <taxon>Bacillariophycidae</taxon>
        <taxon>Naviculales</taxon>
        <taxon>Naviculaceae</taxon>
        <taxon>Craspedostauros</taxon>
    </lineage>
</organism>